<dbReference type="SUPFAM" id="SSF51445">
    <property type="entry name" value="(Trans)glycosidases"/>
    <property type="match status" value="1"/>
</dbReference>
<keyword evidence="5" id="KW-0732">Signal</keyword>
<feature type="domain" description="DUF7910" evidence="7">
    <location>
        <begin position="60"/>
        <end position="196"/>
    </location>
</feature>
<keyword evidence="2 4" id="KW-0378">Hydrolase</keyword>
<dbReference type="EMBL" id="KZ305027">
    <property type="protein sequence ID" value="PIA52002.1"/>
    <property type="molecule type" value="Genomic_DNA"/>
</dbReference>
<evidence type="ECO:0000256" key="4">
    <source>
        <dbReference type="RuleBase" id="RU361153"/>
    </source>
</evidence>
<keyword evidence="9" id="KW-1185">Reference proteome</keyword>
<feature type="chain" id="PRO_5013666975" evidence="5">
    <location>
        <begin position="29"/>
        <end position="511"/>
    </location>
</feature>
<keyword evidence="3 4" id="KW-0326">Glycosidase</keyword>
<dbReference type="PANTHER" id="PTHR10551">
    <property type="entry name" value="FASCIN"/>
    <property type="match status" value="1"/>
</dbReference>
<dbReference type="GO" id="GO:0051015">
    <property type="term" value="F:actin filament binding"/>
    <property type="evidence" value="ECO:0007669"/>
    <property type="project" value="InterPro"/>
</dbReference>
<dbReference type="GO" id="GO:0007163">
    <property type="term" value="P:establishment or maintenance of cell polarity"/>
    <property type="evidence" value="ECO:0007669"/>
    <property type="project" value="TreeGrafter"/>
</dbReference>
<comment type="similarity">
    <text evidence="1 4">Belongs to the glycosyl hydrolase 5 (cellulase A) family.</text>
</comment>
<dbReference type="InterPro" id="IPR001547">
    <property type="entry name" value="Glyco_hydro_5"/>
</dbReference>
<dbReference type="GO" id="GO:0005737">
    <property type="term" value="C:cytoplasm"/>
    <property type="evidence" value="ECO:0007669"/>
    <property type="project" value="TreeGrafter"/>
</dbReference>
<dbReference type="Gene3D" id="2.80.10.50">
    <property type="match status" value="1"/>
</dbReference>
<evidence type="ECO:0000256" key="5">
    <source>
        <dbReference type="SAM" id="SignalP"/>
    </source>
</evidence>
<feature type="domain" description="Glycoside hydrolase family 5" evidence="6">
    <location>
        <begin position="225"/>
        <end position="487"/>
    </location>
</feature>
<evidence type="ECO:0000256" key="3">
    <source>
        <dbReference type="ARBA" id="ARBA00023295"/>
    </source>
</evidence>
<dbReference type="InParanoid" id="A0A2G5E8B7"/>
<dbReference type="GO" id="GO:0051017">
    <property type="term" value="P:actin filament bundle assembly"/>
    <property type="evidence" value="ECO:0007669"/>
    <property type="project" value="TreeGrafter"/>
</dbReference>
<dbReference type="Proteomes" id="UP000230069">
    <property type="component" value="Unassembled WGS sequence"/>
</dbReference>
<dbReference type="InterPro" id="IPR008999">
    <property type="entry name" value="Actin-crosslinking"/>
</dbReference>
<feature type="signal peptide" evidence="5">
    <location>
        <begin position="1"/>
        <end position="28"/>
    </location>
</feature>
<dbReference type="GO" id="GO:0015629">
    <property type="term" value="C:actin cytoskeleton"/>
    <property type="evidence" value="ECO:0007669"/>
    <property type="project" value="TreeGrafter"/>
</dbReference>
<dbReference type="PROSITE" id="PS00659">
    <property type="entry name" value="GLYCOSYL_HYDROL_F5"/>
    <property type="match status" value="1"/>
</dbReference>
<accession>A0A2G5E8B7</accession>
<dbReference type="STRING" id="218851.A0A2G5E8B7"/>
<evidence type="ECO:0000313" key="8">
    <source>
        <dbReference type="EMBL" id="PIA52002.1"/>
    </source>
</evidence>
<evidence type="ECO:0000256" key="1">
    <source>
        <dbReference type="ARBA" id="ARBA00005641"/>
    </source>
</evidence>
<dbReference type="InterPro" id="IPR017853">
    <property type="entry name" value="GH"/>
</dbReference>
<dbReference type="AlphaFoldDB" id="A0A2G5E8B7"/>
<protein>
    <submittedName>
        <fullName evidence="8">Uncharacterized protein</fullName>
    </submittedName>
</protein>
<gene>
    <name evidence="8" type="ORF">AQUCO_01000111v1</name>
</gene>
<dbReference type="CDD" id="cd00257">
    <property type="entry name" value="beta-trefoil_FSCN-like"/>
    <property type="match status" value="1"/>
</dbReference>
<dbReference type="GO" id="GO:0004553">
    <property type="term" value="F:hydrolase activity, hydrolyzing O-glycosyl compounds"/>
    <property type="evidence" value="ECO:0007669"/>
    <property type="project" value="InterPro"/>
</dbReference>
<evidence type="ECO:0000256" key="2">
    <source>
        <dbReference type="ARBA" id="ARBA00022801"/>
    </source>
</evidence>
<dbReference type="Pfam" id="PF25490">
    <property type="entry name" value="DUF7910"/>
    <property type="match status" value="1"/>
</dbReference>
<dbReference type="InterPro" id="IPR018087">
    <property type="entry name" value="Glyco_hydro_5_CS"/>
</dbReference>
<dbReference type="InterPro" id="IPR057232">
    <property type="entry name" value="DUF7910"/>
</dbReference>
<dbReference type="Gene3D" id="3.20.20.80">
    <property type="entry name" value="Glycosidases"/>
    <property type="match status" value="1"/>
</dbReference>
<dbReference type="GO" id="GO:0016477">
    <property type="term" value="P:cell migration"/>
    <property type="evidence" value="ECO:0007669"/>
    <property type="project" value="TreeGrafter"/>
</dbReference>
<dbReference type="PANTHER" id="PTHR10551:SF9">
    <property type="entry name" value="FASCIN-2"/>
    <property type="match status" value="1"/>
</dbReference>
<dbReference type="SUPFAM" id="SSF50405">
    <property type="entry name" value="Actin-crosslinking proteins"/>
    <property type="match status" value="1"/>
</dbReference>
<dbReference type="Pfam" id="PF00150">
    <property type="entry name" value="Cellulase"/>
    <property type="match status" value="1"/>
</dbReference>
<proteinExistence type="inferred from homology"/>
<evidence type="ECO:0000259" key="6">
    <source>
        <dbReference type="Pfam" id="PF00150"/>
    </source>
</evidence>
<sequence length="511" mass="57522">MDFFTCKCVYAFLFNCFLLFSKAHSVEGQNDVPKVRGANLGGWLVLEGWIKPSLFDAIPNKYMLDGTKVQFKSVPLQKYISAEKGGGSNISVDRDTPSQWEQFRLWRLSDTQFQLRTLKGHFLSCDGEGGLVTASAESPSTTETFYIERNDNNRVHFRLLSGTYLQVSSSYELTADYPGTPGWDDNNMATFEMKIVHILKGDYQLGNAYGYDKANEVLTNHRSSFITEDDFNFMSQNGINTVRIPVGWWIALDPNPPAPFIGGTLAALDNAFSWAQAYNINCIVDLHAVPGSQNGKEHSASRDGSLHWPTSPDCISQSLDAIDFLASRYANHSALLGIELLNEPSYSQVPLNVLVSYYSKGYDVVRKYSSSAYVIICQRIGTPEPTELFTANIGASNLVVDVHYYSLFDTSFHKMGVLDNIDYIFKSRKAELDTLNAASNALVLVGEWVNEMEFKQGSQLEYQQFGKAQLDVYNEASFGWAYWTLKNIKNHWDLAWNIQNNYLLLNDSQNK</sequence>
<evidence type="ECO:0000259" key="7">
    <source>
        <dbReference type="Pfam" id="PF25490"/>
    </source>
</evidence>
<name>A0A2G5E8B7_AQUCA</name>
<organism evidence="8 9">
    <name type="scientific">Aquilegia coerulea</name>
    <name type="common">Rocky mountain columbine</name>
    <dbReference type="NCBI Taxonomy" id="218851"/>
    <lineage>
        <taxon>Eukaryota</taxon>
        <taxon>Viridiplantae</taxon>
        <taxon>Streptophyta</taxon>
        <taxon>Embryophyta</taxon>
        <taxon>Tracheophyta</taxon>
        <taxon>Spermatophyta</taxon>
        <taxon>Magnoliopsida</taxon>
        <taxon>Ranunculales</taxon>
        <taxon>Ranunculaceae</taxon>
        <taxon>Thalictroideae</taxon>
        <taxon>Aquilegia</taxon>
    </lineage>
</organism>
<dbReference type="InterPro" id="IPR010431">
    <property type="entry name" value="Fascin"/>
</dbReference>
<dbReference type="OrthoDB" id="62120at2759"/>
<reference evidence="8 9" key="1">
    <citation type="submission" date="2017-09" db="EMBL/GenBank/DDBJ databases">
        <title>WGS assembly of Aquilegia coerulea Goldsmith.</title>
        <authorList>
            <person name="Hodges S."/>
            <person name="Kramer E."/>
            <person name="Nordborg M."/>
            <person name="Tomkins J."/>
            <person name="Borevitz J."/>
            <person name="Derieg N."/>
            <person name="Yan J."/>
            <person name="Mihaltcheva S."/>
            <person name="Hayes R.D."/>
            <person name="Rokhsar D."/>
        </authorList>
    </citation>
    <scope>NUCLEOTIDE SEQUENCE [LARGE SCALE GENOMIC DNA]</scope>
    <source>
        <strain evidence="9">cv. Goldsmith</strain>
    </source>
</reference>
<evidence type="ECO:0000313" key="9">
    <source>
        <dbReference type="Proteomes" id="UP000230069"/>
    </source>
</evidence>
<dbReference type="GO" id="GO:0000272">
    <property type="term" value="P:polysaccharide catabolic process"/>
    <property type="evidence" value="ECO:0007669"/>
    <property type="project" value="InterPro"/>
</dbReference>